<comment type="caution">
    <text evidence="1">The sequence shown here is derived from an EMBL/GenBank/DDBJ whole genome shotgun (WGS) entry which is preliminary data.</text>
</comment>
<dbReference type="EMBL" id="LJCR01000684">
    <property type="protein sequence ID" value="KPV52033.1"/>
    <property type="molecule type" value="Genomic_DNA"/>
</dbReference>
<gene>
    <name evidence="1" type="ORF">SE17_17870</name>
</gene>
<protein>
    <submittedName>
        <fullName evidence="1">Uncharacterized protein</fullName>
    </submittedName>
</protein>
<evidence type="ECO:0000313" key="2">
    <source>
        <dbReference type="Proteomes" id="UP000050509"/>
    </source>
</evidence>
<dbReference type="AlphaFoldDB" id="A0A0P9CZN2"/>
<accession>A0A0P9CZN2</accession>
<sequence>MSNPAVCKVCGKALDEHALILRFGVAHAAVYRDNRLVSCSELHAEADYMRGRLTTLETTIGSLRWHAGRLRTMGRVWTPEDLVAHTDKLRRQITNLSRQFRHYYPWERT</sequence>
<dbReference type="Proteomes" id="UP000050509">
    <property type="component" value="Unassembled WGS sequence"/>
</dbReference>
<reference evidence="1 2" key="1">
    <citation type="submission" date="2015-09" db="EMBL/GenBank/DDBJ databases">
        <title>Draft genome sequence of Kouleothrix aurantiaca JCM 19913.</title>
        <authorList>
            <person name="Hemp J."/>
        </authorList>
    </citation>
    <scope>NUCLEOTIDE SEQUENCE [LARGE SCALE GENOMIC DNA]</scope>
    <source>
        <strain evidence="1 2">COM-B</strain>
    </source>
</reference>
<organism evidence="1 2">
    <name type="scientific">Kouleothrix aurantiaca</name>
    <dbReference type="NCBI Taxonomy" id="186479"/>
    <lineage>
        <taxon>Bacteria</taxon>
        <taxon>Bacillati</taxon>
        <taxon>Chloroflexota</taxon>
        <taxon>Chloroflexia</taxon>
        <taxon>Chloroflexales</taxon>
        <taxon>Roseiflexineae</taxon>
        <taxon>Roseiflexaceae</taxon>
        <taxon>Kouleothrix</taxon>
    </lineage>
</organism>
<name>A0A0P9CZN2_9CHLR</name>
<proteinExistence type="predicted"/>
<keyword evidence="2" id="KW-1185">Reference proteome</keyword>
<evidence type="ECO:0000313" key="1">
    <source>
        <dbReference type="EMBL" id="KPV52033.1"/>
    </source>
</evidence>